<evidence type="ECO:0000256" key="6">
    <source>
        <dbReference type="ARBA" id="ARBA00022989"/>
    </source>
</evidence>
<feature type="transmembrane region" description="Helical" evidence="8">
    <location>
        <begin position="411"/>
        <end position="430"/>
    </location>
</feature>
<dbReference type="GeneID" id="66871406"/>
<keyword evidence="10" id="KW-1185">Reference proteome</keyword>
<organism evidence="9 10">
    <name type="scientific">Virgibacillus pantothenticus</name>
    <dbReference type="NCBI Taxonomy" id="1473"/>
    <lineage>
        <taxon>Bacteria</taxon>
        <taxon>Bacillati</taxon>
        <taxon>Bacillota</taxon>
        <taxon>Bacilli</taxon>
        <taxon>Bacillales</taxon>
        <taxon>Bacillaceae</taxon>
        <taxon>Virgibacillus</taxon>
    </lineage>
</organism>
<dbReference type="RefSeq" id="WP_050352113.1">
    <property type="nucleotide sequence ID" value="NZ_BOSN01000002.1"/>
</dbReference>
<evidence type="ECO:0000256" key="1">
    <source>
        <dbReference type="ARBA" id="ARBA00004651"/>
    </source>
</evidence>
<feature type="transmembrane region" description="Helical" evidence="8">
    <location>
        <begin position="476"/>
        <end position="501"/>
    </location>
</feature>
<dbReference type="InterPro" id="IPR050144">
    <property type="entry name" value="AAE_transporter"/>
</dbReference>
<dbReference type="OrthoDB" id="9155749at2"/>
<dbReference type="Pfam" id="PF06826">
    <property type="entry name" value="Asp-Al_Ex"/>
    <property type="match status" value="2"/>
</dbReference>
<keyword evidence="3" id="KW-0813">Transport</keyword>
<feature type="transmembrane region" description="Helical" evidence="8">
    <location>
        <begin position="88"/>
        <end position="109"/>
    </location>
</feature>
<dbReference type="GO" id="GO:0006813">
    <property type="term" value="P:potassium ion transport"/>
    <property type="evidence" value="ECO:0007669"/>
    <property type="project" value="InterPro"/>
</dbReference>
<protein>
    <submittedName>
        <fullName evidence="9">YidE/YbjL duplication</fullName>
    </submittedName>
</protein>
<evidence type="ECO:0000256" key="7">
    <source>
        <dbReference type="ARBA" id="ARBA00023136"/>
    </source>
</evidence>
<dbReference type="Proteomes" id="UP000036780">
    <property type="component" value="Unassembled WGS sequence"/>
</dbReference>
<sequence>MDDLLHDLLNEQLILVFVILFLGSCLGQLKFKGIGLGSAGVLVIAMIFGHYGYQVSTAIQNLGLSLFIVAVGLQAGPRFFRMMRSNGIVFCLISLFIVISAVLSSVVVAKAFDLSTPLAIGLMTGALTNTSGLAAALQATNDPIASVGYGIAYPFGVLAIILFVQLLPRIGKINLKQDLEDTNNPIKTDHSPEVMTFKVTNPKLHKKTLRELDFSRKSVVISRVIRGDHTMIALHDTTILLGDYLVTVGEDHELKTFGKYVGEPVDATMDNPDNIQLRKITVEDEDLVGKSIKELKLRRKYGATVTRIQREGIELNQNPNTPLLRGDVLTMVSSEDRLDEIEKCFSRKKLSVTNIHILSISITLLVGILVGMVPIPIPGLGTMQLGLAGGPLIVALIIGHFGKLGPIHVRYYGPAIHVISELGLVLFLAGAGTTAGQGLVEVIRDQGLELVISGTIITMVTIFSGYIAARKFFKFGVVYSLGTLCGGRTCTPGLGALNLLIDSEDPAIAYAAAYPFSLIFGTIAAQFVLVFY</sequence>
<dbReference type="InterPro" id="IPR006512">
    <property type="entry name" value="YidE_YbjL"/>
</dbReference>
<comment type="subcellular location">
    <subcellularLocation>
        <location evidence="1">Cell membrane</location>
        <topology evidence="1">Multi-pass membrane protein</topology>
    </subcellularLocation>
</comment>
<dbReference type="InterPro" id="IPR036721">
    <property type="entry name" value="RCK_C_sf"/>
</dbReference>
<comment type="caution">
    <text evidence="9">The sequence shown here is derived from an EMBL/GenBank/DDBJ whole genome shotgun (WGS) entry which is preliminary data.</text>
</comment>
<dbReference type="EMBL" id="LGTO01000007">
    <property type="protein sequence ID" value="KNE19569.1"/>
    <property type="molecule type" value="Genomic_DNA"/>
</dbReference>
<dbReference type="InterPro" id="IPR006037">
    <property type="entry name" value="RCK_C"/>
</dbReference>
<dbReference type="PROSITE" id="PS51202">
    <property type="entry name" value="RCK_C"/>
    <property type="match status" value="2"/>
</dbReference>
<evidence type="ECO:0000256" key="4">
    <source>
        <dbReference type="ARBA" id="ARBA00022475"/>
    </source>
</evidence>
<feature type="transmembrane region" description="Helical" evidence="8">
    <location>
        <begin position="12"/>
        <end position="29"/>
    </location>
</feature>
<keyword evidence="5 8" id="KW-0812">Transmembrane</keyword>
<evidence type="ECO:0000256" key="5">
    <source>
        <dbReference type="ARBA" id="ARBA00022692"/>
    </source>
</evidence>
<keyword evidence="4" id="KW-1003">Cell membrane</keyword>
<feature type="transmembrane region" description="Helical" evidence="8">
    <location>
        <begin position="507"/>
        <end position="531"/>
    </location>
</feature>
<dbReference type="Pfam" id="PF02080">
    <property type="entry name" value="TrkA_C"/>
    <property type="match status" value="2"/>
</dbReference>
<feature type="transmembrane region" description="Helical" evidence="8">
    <location>
        <begin position="355"/>
        <end position="375"/>
    </location>
</feature>
<dbReference type="NCBIfam" id="TIGR01625">
    <property type="entry name" value="YidE_YbjL_dupl"/>
    <property type="match status" value="2"/>
</dbReference>
<name>A0A0L0QM36_VIRPA</name>
<dbReference type="AlphaFoldDB" id="A0A0L0QM36"/>
<feature type="transmembrane region" description="Helical" evidence="8">
    <location>
        <begin position="450"/>
        <end position="469"/>
    </location>
</feature>
<evidence type="ECO:0000313" key="9">
    <source>
        <dbReference type="EMBL" id="KNE19569.1"/>
    </source>
</evidence>
<dbReference type="PANTHER" id="PTHR30445:SF3">
    <property type="entry name" value="TRANSPORT PROTEIN YIDE-RELATED"/>
    <property type="match status" value="1"/>
</dbReference>
<feature type="transmembrane region" description="Helical" evidence="8">
    <location>
        <begin position="381"/>
        <end position="399"/>
    </location>
</feature>
<feature type="transmembrane region" description="Helical" evidence="8">
    <location>
        <begin position="147"/>
        <end position="167"/>
    </location>
</feature>
<evidence type="ECO:0000256" key="2">
    <source>
        <dbReference type="ARBA" id="ARBA00009854"/>
    </source>
</evidence>
<keyword evidence="6 8" id="KW-1133">Transmembrane helix</keyword>
<proteinExistence type="inferred from homology"/>
<evidence type="ECO:0000256" key="8">
    <source>
        <dbReference type="SAM" id="Phobius"/>
    </source>
</evidence>
<keyword evidence="7 8" id="KW-0472">Membrane</keyword>
<evidence type="ECO:0000256" key="3">
    <source>
        <dbReference type="ARBA" id="ARBA00022448"/>
    </source>
</evidence>
<dbReference type="GO" id="GO:0005886">
    <property type="term" value="C:plasma membrane"/>
    <property type="evidence" value="ECO:0007669"/>
    <property type="project" value="UniProtKB-SubCell"/>
</dbReference>
<dbReference type="PATRIC" id="fig|1473.5.peg.1411"/>
<feature type="transmembrane region" description="Helical" evidence="8">
    <location>
        <begin position="36"/>
        <end position="53"/>
    </location>
</feature>
<comment type="similarity">
    <text evidence="2">Belongs to the AAE transporter (TC 2.A.81) family.</text>
</comment>
<gene>
    <name evidence="9" type="ORF">AFK71_13945</name>
</gene>
<evidence type="ECO:0000313" key="10">
    <source>
        <dbReference type="Proteomes" id="UP000036780"/>
    </source>
</evidence>
<dbReference type="Gene3D" id="3.30.70.1450">
    <property type="entry name" value="Regulator of K+ conductance, C-terminal domain"/>
    <property type="match status" value="2"/>
</dbReference>
<accession>A0A0L0QM36</accession>
<feature type="transmembrane region" description="Helical" evidence="8">
    <location>
        <begin position="59"/>
        <end position="76"/>
    </location>
</feature>
<dbReference type="SUPFAM" id="SSF116726">
    <property type="entry name" value="TrkA C-terminal domain-like"/>
    <property type="match status" value="2"/>
</dbReference>
<reference evidence="10" key="1">
    <citation type="submission" date="2015-07" db="EMBL/GenBank/DDBJ databases">
        <title>Fjat-10053 dsm26.</title>
        <authorList>
            <person name="Liu B."/>
            <person name="Wang J."/>
            <person name="Zhu Y."/>
            <person name="Liu G."/>
            <person name="Chen Q."/>
            <person name="Chen Z."/>
            <person name="Lan J."/>
            <person name="Che J."/>
            <person name="Ge C."/>
            <person name="Shi H."/>
            <person name="Pan Z."/>
            <person name="Liu X."/>
        </authorList>
    </citation>
    <scope>NUCLEOTIDE SEQUENCE [LARGE SCALE GENOMIC DNA]</scope>
    <source>
        <strain evidence="10">DSM 26</strain>
    </source>
</reference>
<dbReference type="GO" id="GO:0008324">
    <property type="term" value="F:monoatomic cation transmembrane transporter activity"/>
    <property type="evidence" value="ECO:0007669"/>
    <property type="project" value="InterPro"/>
</dbReference>
<dbReference type="PANTHER" id="PTHR30445">
    <property type="entry name" value="K(+)_H(+) ANTIPORTER SUBUNIT KHTT"/>
    <property type="match status" value="1"/>
</dbReference>